<dbReference type="FunFam" id="1.10.8.640:FF:000001">
    <property type="entry name" value="Cytochrome c-type biogenesis protein"/>
    <property type="match status" value="1"/>
</dbReference>
<dbReference type="InterPro" id="IPR051263">
    <property type="entry name" value="C-type_cytochrome_biogenesis"/>
</dbReference>
<protein>
    <recommendedName>
        <fullName evidence="7">Cytochrome c-type biogenesis protein</fullName>
    </recommendedName>
</protein>
<dbReference type="Gene3D" id="1.10.8.640">
    <property type="entry name" value="Cytochrome C biogenesis protein"/>
    <property type="match status" value="1"/>
</dbReference>
<sequence>MIRRLIALACLCLLLPLAAPAQVKGDVAPPEFRDGFEETRFRQLTHELRCVMCQNQSLADSNAEIARDLRNEVLVLMRQGKTDAEIRDFMVARYGEFVLYKPRLESHTLLLWFGPVALVLIGGALVFLLVRRQGRKQSVPTDDKQEW</sequence>
<comment type="function">
    <text evidence="7">Possible subunit of a heme lyase.</text>
</comment>
<dbReference type="CDD" id="cd16378">
    <property type="entry name" value="CcmH_N"/>
    <property type="match status" value="1"/>
</dbReference>
<evidence type="ECO:0000256" key="2">
    <source>
        <dbReference type="ARBA" id="ARBA00022617"/>
    </source>
</evidence>
<feature type="signal peptide" evidence="7">
    <location>
        <begin position="1"/>
        <end position="21"/>
    </location>
</feature>
<keyword evidence="5" id="KW-0201">Cytochrome c-type biogenesis</keyword>
<evidence type="ECO:0000256" key="1">
    <source>
        <dbReference type="ARBA" id="ARBA00010342"/>
    </source>
</evidence>
<keyword evidence="3 7" id="KW-0479">Metal-binding</keyword>
<dbReference type="OrthoDB" id="9804975at2"/>
<keyword evidence="4 7" id="KW-0732">Signal</keyword>
<dbReference type="PANTHER" id="PTHR47870:SF1">
    <property type="entry name" value="CYTOCHROME C-TYPE BIOGENESIS PROTEIN CCMH"/>
    <property type="match status" value="1"/>
</dbReference>
<dbReference type="GO" id="GO:0017004">
    <property type="term" value="P:cytochrome complex assembly"/>
    <property type="evidence" value="ECO:0007669"/>
    <property type="project" value="UniProtKB-KW"/>
</dbReference>
<dbReference type="RefSeq" id="WP_122100485.1">
    <property type="nucleotide sequence ID" value="NZ_RFLY01000002.1"/>
</dbReference>
<evidence type="ECO:0000256" key="5">
    <source>
        <dbReference type="ARBA" id="ARBA00022748"/>
    </source>
</evidence>
<dbReference type="Proteomes" id="UP000275012">
    <property type="component" value="Unassembled WGS sequence"/>
</dbReference>
<evidence type="ECO:0000313" key="9">
    <source>
        <dbReference type="EMBL" id="RMH94490.1"/>
    </source>
</evidence>
<evidence type="ECO:0000313" key="10">
    <source>
        <dbReference type="Proteomes" id="UP000275012"/>
    </source>
</evidence>
<comment type="caution">
    <text evidence="9">The sequence shown here is derived from an EMBL/GenBank/DDBJ whole genome shotgun (WGS) entry which is preliminary data.</text>
</comment>
<keyword evidence="7" id="KW-1133">Transmembrane helix</keyword>
<dbReference type="GO" id="GO:0046872">
    <property type="term" value="F:metal ion binding"/>
    <property type="evidence" value="ECO:0007669"/>
    <property type="project" value="UniProtKB-KW"/>
</dbReference>
<keyword evidence="2 7" id="KW-0349">Heme</keyword>
<dbReference type="PANTHER" id="PTHR47870">
    <property type="entry name" value="CYTOCHROME C-TYPE BIOGENESIS PROTEIN CCMH"/>
    <property type="match status" value="1"/>
</dbReference>
<dbReference type="AlphaFoldDB" id="A0A3M2I3D9"/>
<keyword evidence="7" id="KW-0812">Transmembrane</keyword>
<reference evidence="9 10" key="1">
    <citation type="submission" date="2018-10" db="EMBL/GenBank/DDBJ databases">
        <title>Proposal of Lysobacter pythonis sp. nov. isolated from royal pythons (Python regius).</title>
        <authorList>
            <person name="Hans-Juergen B."/>
            <person name="Huptas C."/>
            <person name="Sandra B."/>
            <person name="Igor L."/>
            <person name="Joachim S."/>
            <person name="Siegfried S."/>
            <person name="Mareike W."/>
            <person name="Peter K."/>
        </authorList>
    </citation>
    <scope>NUCLEOTIDE SEQUENCE [LARGE SCALE GENOMIC DNA]</scope>
    <source>
        <strain evidence="9 10">4284/11</strain>
    </source>
</reference>
<evidence type="ECO:0000256" key="4">
    <source>
        <dbReference type="ARBA" id="ARBA00022729"/>
    </source>
</evidence>
<evidence type="ECO:0000256" key="7">
    <source>
        <dbReference type="RuleBase" id="RU364112"/>
    </source>
</evidence>
<evidence type="ECO:0000259" key="8">
    <source>
        <dbReference type="Pfam" id="PF03918"/>
    </source>
</evidence>
<organism evidence="9 10">
    <name type="scientific">Solilutibacter pythonis</name>
    <dbReference type="NCBI Taxonomy" id="2483112"/>
    <lineage>
        <taxon>Bacteria</taxon>
        <taxon>Pseudomonadati</taxon>
        <taxon>Pseudomonadota</taxon>
        <taxon>Gammaproteobacteria</taxon>
        <taxon>Lysobacterales</taxon>
        <taxon>Lysobacteraceae</taxon>
        <taxon>Solilutibacter</taxon>
    </lineage>
</organism>
<dbReference type="InterPro" id="IPR005616">
    <property type="entry name" value="CcmH/CycL/Ccl2/NrfF_N"/>
</dbReference>
<keyword evidence="7" id="KW-0472">Membrane</keyword>
<keyword evidence="10" id="KW-1185">Reference proteome</keyword>
<name>A0A3M2I3D9_9GAMM</name>
<feature type="transmembrane region" description="Helical" evidence="7">
    <location>
        <begin position="109"/>
        <end position="130"/>
    </location>
</feature>
<dbReference type="InterPro" id="IPR038297">
    <property type="entry name" value="CcmH/CycL/NrfF/Ccl2_sf"/>
</dbReference>
<evidence type="ECO:0000256" key="3">
    <source>
        <dbReference type="ARBA" id="ARBA00022723"/>
    </source>
</evidence>
<proteinExistence type="inferred from homology"/>
<comment type="similarity">
    <text evidence="1 7">Belongs to the CcmH/CycL/Ccl2/NrfF family.</text>
</comment>
<dbReference type="Pfam" id="PF03918">
    <property type="entry name" value="CcmH"/>
    <property type="match status" value="1"/>
</dbReference>
<feature type="chain" id="PRO_5017852533" description="Cytochrome c-type biogenesis protein" evidence="7">
    <location>
        <begin position="22"/>
        <end position="147"/>
    </location>
</feature>
<accession>A0A3M2I3D9</accession>
<feature type="domain" description="CcmH/CycL/Ccl2/NrfF N-terminal" evidence="8">
    <location>
        <begin position="13"/>
        <end position="141"/>
    </location>
</feature>
<keyword evidence="6 7" id="KW-0408">Iron</keyword>
<dbReference type="EMBL" id="RFLY01000002">
    <property type="protein sequence ID" value="RMH94490.1"/>
    <property type="molecule type" value="Genomic_DNA"/>
</dbReference>
<evidence type="ECO:0000256" key="6">
    <source>
        <dbReference type="ARBA" id="ARBA00023004"/>
    </source>
</evidence>
<gene>
    <name evidence="9" type="ORF">EBB59_02080</name>
</gene>
<dbReference type="GO" id="GO:0005886">
    <property type="term" value="C:plasma membrane"/>
    <property type="evidence" value="ECO:0007669"/>
    <property type="project" value="TreeGrafter"/>
</dbReference>